<dbReference type="EMBL" id="MEUA01000031">
    <property type="protein sequence ID" value="OGC14770.1"/>
    <property type="molecule type" value="Genomic_DNA"/>
</dbReference>
<dbReference type="PIRSF" id="PIRSF033563">
    <property type="entry name" value="UCP033563"/>
    <property type="match status" value="1"/>
</dbReference>
<dbReference type="PANTHER" id="PTHR36454:SF1">
    <property type="entry name" value="DUF1015 DOMAIN-CONTAINING PROTEIN"/>
    <property type="match status" value="1"/>
</dbReference>
<reference evidence="1 2" key="1">
    <citation type="journal article" date="2016" name="Nat. Commun.">
        <title>Thousands of microbial genomes shed light on interconnected biogeochemical processes in an aquifer system.</title>
        <authorList>
            <person name="Anantharaman K."/>
            <person name="Brown C.T."/>
            <person name="Hug L.A."/>
            <person name="Sharon I."/>
            <person name="Castelle C.J."/>
            <person name="Probst A.J."/>
            <person name="Thomas B.C."/>
            <person name="Singh A."/>
            <person name="Wilkins M.J."/>
            <person name="Karaoz U."/>
            <person name="Brodie E.L."/>
            <person name="Williams K.H."/>
            <person name="Hubbard S.S."/>
            <person name="Banfield J.F."/>
        </authorList>
    </citation>
    <scope>NUCLEOTIDE SEQUENCE [LARGE SCALE GENOMIC DNA]</scope>
</reference>
<dbReference type="PANTHER" id="PTHR36454">
    <property type="entry name" value="LMO2823 PROTEIN"/>
    <property type="match status" value="1"/>
</dbReference>
<dbReference type="InterPro" id="IPR008323">
    <property type="entry name" value="UCP033563"/>
</dbReference>
<dbReference type="Proteomes" id="UP000177905">
    <property type="component" value="Unassembled WGS sequence"/>
</dbReference>
<evidence type="ECO:0008006" key="3">
    <source>
        <dbReference type="Google" id="ProtNLM"/>
    </source>
</evidence>
<organism evidence="1 2">
    <name type="scientific">candidate division WOR-1 bacterium RIFOXYB2_FULL_36_35</name>
    <dbReference type="NCBI Taxonomy" id="1802578"/>
    <lineage>
        <taxon>Bacteria</taxon>
        <taxon>Bacillati</taxon>
        <taxon>Saganbacteria</taxon>
    </lineage>
</organism>
<gene>
    <name evidence="1" type="ORF">A2290_08760</name>
</gene>
<name>A0A1F4S2Y1_UNCSA</name>
<accession>A0A1F4S2Y1</accession>
<dbReference type="Pfam" id="PF06245">
    <property type="entry name" value="DUF1015"/>
    <property type="match status" value="1"/>
</dbReference>
<comment type="caution">
    <text evidence="1">The sequence shown here is derived from an EMBL/GenBank/DDBJ whole genome shotgun (WGS) entry which is preliminary data.</text>
</comment>
<evidence type="ECO:0000313" key="1">
    <source>
        <dbReference type="EMBL" id="OGC14770.1"/>
    </source>
</evidence>
<proteinExistence type="predicted"/>
<sequence>MKKLSNVLSPPYDVIKDEEQEFLYNLSDFNMVRLILGKDFPGDNEYNNKYVRAASSFNGWIRHGILSVEEKPSLYVYEQQFKYGTKTYSRTGIIALLRFDDVSKRKVVPHEFTLPTPKRDRISLIRSASANFDNVFSLFSDEKGKISKIMKKMKKGKPELDVKDVKGIINRLWKVKKRSEIKKIQKYFKDKTVFIADGHHRYEAALQFKNEMKVRNTRFTEEEAYNHVMMDFVPIQSLGLVVLPIHRVLKIPLQFSAQYVLTQLEAYFDIFEYPFKKKSEDKIKKKMTKELQKKSNEHAFCFYFKEIPDTYYILALKKDVIIHDIIKEDKSDNWKNLDVTILHSLVFKNLLGIEDNENFIFTKHQEEALNYVKDQNASLAVLLNPVKVEDIIKIAEKFEKMPQKSTYFYPKLTSGVIMNRIILGEKIE</sequence>
<dbReference type="AlphaFoldDB" id="A0A1F4S2Y1"/>
<evidence type="ECO:0000313" key="2">
    <source>
        <dbReference type="Proteomes" id="UP000177905"/>
    </source>
</evidence>
<protein>
    <recommendedName>
        <fullName evidence="3">DUF1015 domain-containing protein</fullName>
    </recommendedName>
</protein>